<dbReference type="AlphaFoldDB" id="A0A517LX73"/>
<dbReference type="PANTHER" id="PTHR45947:SF15">
    <property type="entry name" value="TEICHURONIC ACID BIOSYNTHESIS GLYCOSYLTRANSFERASE TUAC-RELATED"/>
    <property type="match status" value="1"/>
</dbReference>
<dbReference type="InterPro" id="IPR028098">
    <property type="entry name" value="Glyco_trans_4-like_N"/>
</dbReference>
<dbReference type="InterPro" id="IPR050194">
    <property type="entry name" value="Glycosyltransferase_grp1"/>
</dbReference>
<dbReference type="Pfam" id="PF00534">
    <property type="entry name" value="Glycos_transf_1"/>
    <property type="match status" value="1"/>
</dbReference>
<feature type="domain" description="Glycosyltransferase subfamily 4-like N-terminal" evidence="2">
    <location>
        <begin position="16"/>
        <end position="183"/>
    </location>
</feature>
<gene>
    <name evidence="3" type="primary">epsF_2</name>
    <name evidence="3" type="ORF">EC9_14090</name>
</gene>
<dbReference type="Gene3D" id="3.40.50.2000">
    <property type="entry name" value="Glycogen Phosphorylase B"/>
    <property type="match status" value="2"/>
</dbReference>
<evidence type="ECO:0000259" key="2">
    <source>
        <dbReference type="Pfam" id="PF13439"/>
    </source>
</evidence>
<accession>A0A517LX73</accession>
<dbReference type="GO" id="GO:0016757">
    <property type="term" value="F:glycosyltransferase activity"/>
    <property type="evidence" value="ECO:0007669"/>
    <property type="project" value="UniProtKB-KW"/>
</dbReference>
<name>A0A517LX73_9BACT</name>
<reference evidence="3 4" key="1">
    <citation type="submission" date="2019-02" db="EMBL/GenBank/DDBJ databases">
        <title>Deep-cultivation of Planctomycetes and their phenomic and genomic characterization uncovers novel biology.</title>
        <authorList>
            <person name="Wiegand S."/>
            <person name="Jogler M."/>
            <person name="Boedeker C."/>
            <person name="Pinto D."/>
            <person name="Vollmers J."/>
            <person name="Rivas-Marin E."/>
            <person name="Kohn T."/>
            <person name="Peeters S.H."/>
            <person name="Heuer A."/>
            <person name="Rast P."/>
            <person name="Oberbeckmann S."/>
            <person name="Bunk B."/>
            <person name="Jeske O."/>
            <person name="Meyerdierks A."/>
            <person name="Storesund J.E."/>
            <person name="Kallscheuer N."/>
            <person name="Luecker S."/>
            <person name="Lage O.M."/>
            <person name="Pohl T."/>
            <person name="Merkel B.J."/>
            <person name="Hornburger P."/>
            <person name="Mueller R.-W."/>
            <person name="Bruemmer F."/>
            <person name="Labrenz M."/>
            <person name="Spormann A.M."/>
            <person name="Op den Camp H."/>
            <person name="Overmann J."/>
            <person name="Amann R."/>
            <person name="Jetten M.S.M."/>
            <person name="Mascher T."/>
            <person name="Medema M.H."/>
            <person name="Devos D.P."/>
            <person name="Kaster A.-K."/>
            <person name="Ovreas L."/>
            <person name="Rohde M."/>
            <person name="Galperin M.Y."/>
            <person name="Jogler C."/>
        </authorList>
    </citation>
    <scope>NUCLEOTIDE SEQUENCE [LARGE SCALE GENOMIC DNA]</scope>
    <source>
        <strain evidence="3 4">EC9</strain>
    </source>
</reference>
<sequence>MKKLRVLHVITWLNHGGVETWLLRHLRSIQQTKRWHVDILCRGKERGCLANNAERFGAKVDWISMRLATRGNAKKLARHIQSGGYNVVHGHLNSHNSVVARAAKLANIPSIVMFHNERMIAQADRSTASWKRWLAQEYVRRSVVYTLRNATTVAPVSHAVAQVLSNYHAVPSERMQVAYLGTEPASKITEQEIRSIREKVFRCPADGKVILHVGSFSEQKNHVGLLTAFERLREQGTNAILALVGGGKLYLEIQARIESSTARPYIRCLGTRDDVERLMQSADCFFLPSHHEGLPIVLMEAFAAGLPVVASDIPSIREAFANPSAAAIAAPCNHAAFALLLRNVLTNSDHSAKMRTDGIERFANLFSIDASNKRMEDLYHQALESHLCRRHTQ</sequence>
<dbReference type="EMBL" id="CP036261">
    <property type="protein sequence ID" value="QDS87231.1"/>
    <property type="molecule type" value="Genomic_DNA"/>
</dbReference>
<dbReference type="InterPro" id="IPR001296">
    <property type="entry name" value="Glyco_trans_1"/>
</dbReference>
<dbReference type="RefSeq" id="WP_145343443.1">
    <property type="nucleotide sequence ID" value="NZ_CP036261.1"/>
</dbReference>
<evidence type="ECO:0000313" key="3">
    <source>
        <dbReference type="EMBL" id="QDS87231.1"/>
    </source>
</evidence>
<keyword evidence="4" id="KW-1185">Reference proteome</keyword>
<dbReference type="SUPFAM" id="SSF53756">
    <property type="entry name" value="UDP-Glycosyltransferase/glycogen phosphorylase"/>
    <property type="match status" value="1"/>
</dbReference>
<dbReference type="Proteomes" id="UP000319557">
    <property type="component" value="Chromosome"/>
</dbReference>
<dbReference type="Pfam" id="PF13439">
    <property type="entry name" value="Glyco_transf_4"/>
    <property type="match status" value="1"/>
</dbReference>
<dbReference type="PANTHER" id="PTHR45947">
    <property type="entry name" value="SULFOQUINOVOSYL TRANSFERASE SQD2"/>
    <property type="match status" value="1"/>
</dbReference>
<proteinExistence type="predicted"/>
<dbReference type="KEGG" id="ruv:EC9_14090"/>
<feature type="domain" description="Glycosyl transferase family 1" evidence="1">
    <location>
        <begin position="203"/>
        <end position="359"/>
    </location>
</feature>
<protein>
    <submittedName>
        <fullName evidence="3">Glycosyltransferase EpsF</fullName>
        <ecNumber evidence="3">2.4.-.-</ecNumber>
    </submittedName>
</protein>
<evidence type="ECO:0000259" key="1">
    <source>
        <dbReference type="Pfam" id="PF00534"/>
    </source>
</evidence>
<evidence type="ECO:0000313" key="4">
    <source>
        <dbReference type="Proteomes" id="UP000319557"/>
    </source>
</evidence>
<organism evidence="3 4">
    <name type="scientific">Rosistilla ulvae</name>
    <dbReference type="NCBI Taxonomy" id="1930277"/>
    <lineage>
        <taxon>Bacteria</taxon>
        <taxon>Pseudomonadati</taxon>
        <taxon>Planctomycetota</taxon>
        <taxon>Planctomycetia</taxon>
        <taxon>Pirellulales</taxon>
        <taxon>Pirellulaceae</taxon>
        <taxon>Rosistilla</taxon>
    </lineage>
</organism>
<dbReference type="EC" id="2.4.-.-" evidence="3"/>
<keyword evidence="3" id="KW-0808">Transferase</keyword>
<keyword evidence="3" id="KW-0328">Glycosyltransferase</keyword>
<dbReference type="OrthoDB" id="9804196at2"/>